<organism evidence="1 2">
    <name type="scientific">Rousettus aegyptiacus</name>
    <name type="common">Egyptian fruit bat</name>
    <name type="synonym">Pteropus aegyptiacus</name>
    <dbReference type="NCBI Taxonomy" id="9407"/>
    <lineage>
        <taxon>Eukaryota</taxon>
        <taxon>Metazoa</taxon>
        <taxon>Chordata</taxon>
        <taxon>Craniata</taxon>
        <taxon>Vertebrata</taxon>
        <taxon>Euteleostomi</taxon>
        <taxon>Mammalia</taxon>
        <taxon>Eutheria</taxon>
        <taxon>Laurasiatheria</taxon>
        <taxon>Chiroptera</taxon>
        <taxon>Yinpterochiroptera</taxon>
        <taxon>Pteropodoidea</taxon>
        <taxon>Pteropodidae</taxon>
        <taxon>Rousettinae</taxon>
        <taxon>Rousettus</taxon>
    </lineage>
</organism>
<reference evidence="1 2" key="1">
    <citation type="journal article" date="2020" name="Nature">
        <title>Six reference-quality genomes reveal evolution of bat adaptations.</title>
        <authorList>
            <person name="Jebb D."/>
            <person name="Huang Z."/>
            <person name="Pippel M."/>
            <person name="Hughes G.M."/>
            <person name="Lavrichenko K."/>
            <person name="Devanna P."/>
            <person name="Winkler S."/>
            <person name="Jermiin L.S."/>
            <person name="Skirmuntt E.C."/>
            <person name="Katzourakis A."/>
            <person name="Burkitt-Gray L."/>
            <person name="Ray D.A."/>
            <person name="Sullivan K.A.M."/>
            <person name="Roscito J.G."/>
            <person name="Kirilenko B.M."/>
            <person name="Davalos L.M."/>
            <person name="Corthals A.P."/>
            <person name="Power M.L."/>
            <person name="Jones G."/>
            <person name="Ransome R.D."/>
            <person name="Dechmann D.K.N."/>
            <person name="Locatelli A.G."/>
            <person name="Puechmaille S.J."/>
            <person name="Fedrigo O."/>
            <person name="Jarvis E.D."/>
            <person name="Hiller M."/>
            <person name="Vernes S.C."/>
            <person name="Myers E.W."/>
            <person name="Teeling E.C."/>
        </authorList>
    </citation>
    <scope>NUCLEOTIDE SEQUENCE [LARGE SCALE GENOMIC DNA]</scope>
    <source>
        <strain evidence="1">MRouAeg1</strain>
        <tissue evidence="1">Muscle</tissue>
    </source>
</reference>
<proteinExistence type="predicted"/>
<gene>
    <name evidence="1" type="ORF">HJG63_008120</name>
</gene>
<name>A0A7J8E8S7_ROUAE</name>
<keyword evidence="2" id="KW-1185">Reference proteome</keyword>
<evidence type="ECO:0000313" key="2">
    <source>
        <dbReference type="Proteomes" id="UP000593571"/>
    </source>
</evidence>
<accession>A0A7J8E8S7</accession>
<sequence>MKKKWTPNLFHFPKSHSHGIQPDSIVGSPCQIIDVKKILCLLEIFLSPNCQKCILKKGTENKLCRRNSEHFKIRNNKKFLFNLSSYTLLTYTNAALQMLKVMKYQLVCLLTLGVRVCQEKHTPAAMHGY</sequence>
<dbReference type="AlphaFoldDB" id="A0A7J8E8S7"/>
<protein>
    <submittedName>
        <fullName evidence="1">Uncharacterized protein</fullName>
    </submittedName>
</protein>
<dbReference type="Proteomes" id="UP000593571">
    <property type="component" value="Unassembled WGS sequence"/>
</dbReference>
<comment type="caution">
    <text evidence="1">The sequence shown here is derived from an EMBL/GenBank/DDBJ whole genome shotgun (WGS) entry which is preliminary data.</text>
</comment>
<dbReference type="EMBL" id="JACASE010000010">
    <property type="protein sequence ID" value="KAF6431609.1"/>
    <property type="molecule type" value="Genomic_DNA"/>
</dbReference>
<evidence type="ECO:0000313" key="1">
    <source>
        <dbReference type="EMBL" id="KAF6431609.1"/>
    </source>
</evidence>